<evidence type="ECO:0000259" key="13">
    <source>
        <dbReference type="PROSITE" id="PS50157"/>
    </source>
</evidence>
<sequence>VISVFNDESLLFTSVTKPFSCVTCKKSFACKYSLDVHMRIHTGEKPFSCLTCGKNFSQKPNLTQHMMIHTGEK</sequence>
<keyword evidence="15" id="KW-1185">Reference proteome</keyword>
<evidence type="ECO:0000256" key="8">
    <source>
        <dbReference type="ARBA" id="ARBA00023015"/>
    </source>
</evidence>
<evidence type="ECO:0000256" key="4">
    <source>
        <dbReference type="ARBA" id="ARBA00022723"/>
    </source>
</evidence>
<dbReference type="Pfam" id="PF23561">
    <property type="entry name" value="zf-C2H2_15"/>
    <property type="match status" value="1"/>
</dbReference>
<evidence type="ECO:0000256" key="2">
    <source>
        <dbReference type="ARBA" id="ARBA00004123"/>
    </source>
</evidence>
<comment type="subcellular location">
    <subcellularLocation>
        <location evidence="2">Nucleus</location>
    </subcellularLocation>
</comment>
<evidence type="ECO:0000256" key="1">
    <source>
        <dbReference type="ARBA" id="ARBA00003767"/>
    </source>
</evidence>
<keyword evidence="8" id="KW-0805">Transcription regulation</keyword>
<keyword evidence="5" id="KW-0677">Repeat</keyword>
<reference evidence="14" key="2">
    <citation type="submission" date="2025-09" db="UniProtKB">
        <authorList>
            <consortium name="Ensembl"/>
        </authorList>
    </citation>
    <scope>IDENTIFICATION</scope>
</reference>
<dbReference type="SMART" id="SM00355">
    <property type="entry name" value="ZnF_C2H2"/>
    <property type="match status" value="2"/>
</dbReference>
<protein>
    <recommendedName>
        <fullName evidence="13">C2H2-type domain-containing protein</fullName>
    </recommendedName>
</protein>
<dbReference type="InterPro" id="IPR036236">
    <property type="entry name" value="Znf_C2H2_sf"/>
</dbReference>
<comment type="similarity">
    <text evidence="3">Belongs to the krueppel C2H2-type zinc-finger protein family.</text>
</comment>
<accession>A0A3B3WMJ8</accession>
<feature type="domain" description="C2H2-type" evidence="13">
    <location>
        <begin position="19"/>
        <end position="46"/>
    </location>
</feature>
<keyword evidence="7" id="KW-0862">Zinc</keyword>
<proteinExistence type="inferred from homology"/>
<dbReference type="PANTHER" id="PTHR24394">
    <property type="entry name" value="ZINC FINGER PROTEIN"/>
    <property type="match status" value="1"/>
</dbReference>
<keyword evidence="11" id="KW-0539">Nucleus</keyword>
<evidence type="ECO:0000256" key="9">
    <source>
        <dbReference type="ARBA" id="ARBA00023125"/>
    </source>
</evidence>
<dbReference type="GO" id="GO:0008270">
    <property type="term" value="F:zinc ion binding"/>
    <property type="evidence" value="ECO:0007669"/>
    <property type="project" value="UniProtKB-KW"/>
</dbReference>
<keyword evidence="10" id="KW-0804">Transcription</keyword>
<dbReference type="GO" id="GO:0000981">
    <property type="term" value="F:DNA-binding transcription factor activity, RNA polymerase II-specific"/>
    <property type="evidence" value="ECO:0007669"/>
    <property type="project" value="TreeGrafter"/>
</dbReference>
<evidence type="ECO:0000313" key="15">
    <source>
        <dbReference type="Proteomes" id="UP000261480"/>
    </source>
</evidence>
<dbReference type="SUPFAM" id="SSF57667">
    <property type="entry name" value="beta-beta-alpha zinc fingers"/>
    <property type="match status" value="1"/>
</dbReference>
<evidence type="ECO:0000256" key="5">
    <source>
        <dbReference type="ARBA" id="ARBA00022737"/>
    </source>
</evidence>
<reference evidence="14" key="1">
    <citation type="submission" date="2025-08" db="UniProtKB">
        <authorList>
            <consortium name="Ensembl"/>
        </authorList>
    </citation>
    <scope>IDENTIFICATION</scope>
</reference>
<evidence type="ECO:0000256" key="7">
    <source>
        <dbReference type="ARBA" id="ARBA00022833"/>
    </source>
</evidence>
<dbReference type="InterPro" id="IPR013087">
    <property type="entry name" value="Znf_C2H2_type"/>
</dbReference>
<dbReference type="PANTHER" id="PTHR24394:SF48">
    <property type="entry name" value="ZINC FINGER PROTEIN 771"/>
    <property type="match status" value="1"/>
</dbReference>
<evidence type="ECO:0000256" key="6">
    <source>
        <dbReference type="ARBA" id="ARBA00022771"/>
    </source>
</evidence>
<evidence type="ECO:0000256" key="11">
    <source>
        <dbReference type="ARBA" id="ARBA00023242"/>
    </source>
</evidence>
<dbReference type="Proteomes" id="UP000261480">
    <property type="component" value="Unplaced"/>
</dbReference>
<dbReference type="PROSITE" id="PS50157">
    <property type="entry name" value="ZINC_FINGER_C2H2_2"/>
    <property type="match status" value="2"/>
</dbReference>
<dbReference type="AlphaFoldDB" id="A0A3B3WMJ8"/>
<dbReference type="PROSITE" id="PS00028">
    <property type="entry name" value="ZINC_FINGER_C2H2_1"/>
    <property type="match status" value="2"/>
</dbReference>
<dbReference type="GO" id="GO:0005634">
    <property type="term" value="C:nucleus"/>
    <property type="evidence" value="ECO:0007669"/>
    <property type="project" value="UniProtKB-SubCell"/>
</dbReference>
<evidence type="ECO:0000313" key="14">
    <source>
        <dbReference type="Ensembl" id="ENSPMEP00000004035.1"/>
    </source>
</evidence>
<keyword evidence="6 12" id="KW-0863">Zinc-finger</keyword>
<dbReference type="Gene3D" id="3.30.160.60">
    <property type="entry name" value="Classic Zinc Finger"/>
    <property type="match status" value="2"/>
</dbReference>
<dbReference type="GO" id="GO:0003677">
    <property type="term" value="F:DNA binding"/>
    <property type="evidence" value="ECO:0007669"/>
    <property type="project" value="UniProtKB-KW"/>
</dbReference>
<evidence type="ECO:0000256" key="12">
    <source>
        <dbReference type="PROSITE-ProRule" id="PRU00042"/>
    </source>
</evidence>
<evidence type="ECO:0000256" key="3">
    <source>
        <dbReference type="ARBA" id="ARBA00006991"/>
    </source>
</evidence>
<name>A0A3B3WMJ8_9TELE</name>
<dbReference type="Pfam" id="PF00096">
    <property type="entry name" value="zf-C2H2"/>
    <property type="match status" value="1"/>
</dbReference>
<dbReference type="FunFam" id="3.30.160.60:FF:002274">
    <property type="entry name" value="Zinc finger protein 432"/>
    <property type="match status" value="1"/>
</dbReference>
<feature type="domain" description="C2H2-type" evidence="13">
    <location>
        <begin position="47"/>
        <end position="73"/>
    </location>
</feature>
<organism evidence="14 15">
    <name type="scientific">Poecilia mexicana</name>
    <dbReference type="NCBI Taxonomy" id="48701"/>
    <lineage>
        <taxon>Eukaryota</taxon>
        <taxon>Metazoa</taxon>
        <taxon>Chordata</taxon>
        <taxon>Craniata</taxon>
        <taxon>Vertebrata</taxon>
        <taxon>Euteleostomi</taxon>
        <taxon>Actinopterygii</taxon>
        <taxon>Neopterygii</taxon>
        <taxon>Teleostei</taxon>
        <taxon>Neoteleostei</taxon>
        <taxon>Acanthomorphata</taxon>
        <taxon>Ovalentaria</taxon>
        <taxon>Atherinomorphae</taxon>
        <taxon>Cyprinodontiformes</taxon>
        <taxon>Poeciliidae</taxon>
        <taxon>Poeciliinae</taxon>
        <taxon>Poecilia</taxon>
    </lineage>
</organism>
<evidence type="ECO:0000256" key="10">
    <source>
        <dbReference type="ARBA" id="ARBA00023163"/>
    </source>
</evidence>
<dbReference type="FunFam" id="3.30.160.60:FF:002343">
    <property type="entry name" value="Zinc finger protein 33A"/>
    <property type="match status" value="1"/>
</dbReference>
<comment type="function">
    <text evidence="1">May be involved in transcriptional regulation.</text>
</comment>
<dbReference type="Ensembl" id="ENSPMET00000009876.1">
    <property type="protein sequence ID" value="ENSPMEP00000004035.1"/>
    <property type="gene ID" value="ENSPMEG00000005229.1"/>
</dbReference>
<dbReference type="InterPro" id="IPR056436">
    <property type="entry name" value="Znf-C2H2_ZIC1-5/GLI1-3-like"/>
</dbReference>
<keyword evidence="4" id="KW-0479">Metal-binding</keyword>
<dbReference type="STRING" id="48701.ENSPMEP00000004035"/>
<keyword evidence="9" id="KW-0238">DNA-binding</keyword>